<dbReference type="GO" id="GO:0046872">
    <property type="term" value="F:metal ion binding"/>
    <property type="evidence" value="ECO:0007669"/>
    <property type="project" value="UniProtKB-KW"/>
</dbReference>
<sequence>MKKNLVLMLSLVVSAASHAEIIKREYSAYSVWIDCDSRSPVMVSTSAGVDQGNIERRDAFDYDPALDSRCQQTSRKPYSGKFEGGSYHRGHLVNANLFDGSRQLMDETFYMTNIVPQNSVSNIGAWKQTEVIQECWRGDKDVGTPGTIMMFAGPLYSDPSNDYFLNSHGVRTPEYMWKLLISNKRFAAWVIPNDRTATKNNLDTFLVSINQLEQRIGFKLGLNEQMFDKNYKPKMAEVGVNSFCFKNLRD</sequence>
<keyword evidence="2" id="KW-0479">Metal-binding</keyword>
<dbReference type="EMBL" id="JPRD01000015">
    <property type="protein sequence ID" value="KIF53017.1"/>
    <property type="molecule type" value="Genomic_DNA"/>
</dbReference>
<dbReference type="Pfam" id="PF01223">
    <property type="entry name" value="Endonuclease_NS"/>
    <property type="match status" value="1"/>
</dbReference>
<feature type="signal peptide" evidence="3">
    <location>
        <begin position="1"/>
        <end position="19"/>
    </location>
</feature>
<evidence type="ECO:0008006" key="8">
    <source>
        <dbReference type="Google" id="ProtNLM"/>
    </source>
</evidence>
<feature type="domain" description="DNA/RNA non-specific endonuclease/pyrophosphatase/phosphodiesterase" evidence="5">
    <location>
        <begin position="25"/>
        <end position="225"/>
    </location>
</feature>
<evidence type="ECO:0000256" key="2">
    <source>
        <dbReference type="PIRSR" id="PIRSR640255-2"/>
    </source>
</evidence>
<comment type="caution">
    <text evidence="6">The sequence shown here is derived from an EMBL/GenBank/DDBJ whole genome shotgun (WGS) entry which is preliminary data.</text>
</comment>
<feature type="domain" description="ENPP1-3/EXOG-like endonuclease/phosphodiesterase" evidence="4">
    <location>
        <begin position="26"/>
        <end position="227"/>
    </location>
</feature>
<dbReference type="SMART" id="SM00892">
    <property type="entry name" value="Endonuclease_NS"/>
    <property type="match status" value="1"/>
</dbReference>
<feature type="binding site" evidence="2">
    <location>
        <position position="122"/>
    </location>
    <ligand>
        <name>Mg(2+)</name>
        <dbReference type="ChEBI" id="CHEBI:18420"/>
        <note>catalytic</note>
    </ligand>
</feature>
<dbReference type="GO" id="GO:0003676">
    <property type="term" value="F:nucleic acid binding"/>
    <property type="evidence" value="ECO:0007669"/>
    <property type="project" value="InterPro"/>
</dbReference>
<dbReference type="InterPro" id="IPR044929">
    <property type="entry name" value="DNA/RNA_non-sp_Endonuclease_sf"/>
</dbReference>
<organism evidence="6 7">
    <name type="scientific">Vibrio owensii CAIM 1854 = LMG 25443</name>
    <dbReference type="NCBI Taxonomy" id="1229493"/>
    <lineage>
        <taxon>Bacteria</taxon>
        <taxon>Pseudomonadati</taxon>
        <taxon>Pseudomonadota</taxon>
        <taxon>Gammaproteobacteria</taxon>
        <taxon>Vibrionales</taxon>
        <taxon>Vibrionaceae</taxon>
        <taxon>Vibrio</taxon>
    </lineage>
</organism>
<feature type="chain" id="PRO_5002141828" description="Endonuclease" evidence="3">
    <location>
        <begin position="20"/>
        <end position="250"/>
    </location>
</feature>
<name>A0A0C1W9I8_9VIBR</name>
<proteinExistence type="predicted"/>
<dbReference type="PATRIC" id="fig|1229493.5.peg.824"/>
<reference evidence="6 7" key="1">
    <citation type="submission" date="2014-07" db="EMBL/GenBank/DDBJ databases">
        <title>Unique and conserved regions in Vibrio harveyi and related species in comparison with the shrimp pathogen Vibrio harveyi CAIM 1792.</title>
        <authorList>
            <person name="Espinoza-Valles I."/>
            <person name="Vora G."/>
            <person name="Leekitcharoenphon P."/>
            <person name="Ussery D."/>
            <person name="Hoj L."/>
            <person name="Gomez-Gil B."/>
        </authorList>
    </citation>
    <scope>NUCLEOTIDE SEQUENCE [LARGE SCALE GENOMIC DNA]</scope>
    <source>
        <strain evidence="7">CAIM 1854 / LMG 25443</strain>
    </source>
</reference>
<dbReference type="SMART" id="SM00477">
    <property type="entry name" value="NUC"/>
    <property type="match status" value="1"/>
</dbReference>
<evidence type="ECO:0000313" key="7">
    <source>
        <dbReference type="Proteomes" id="UP000031586"/>
    </source>
</evidence>
<dbReference type="SUPFAM" id="SSF54060">
    <property type="entry name" value="His-Me finger endonucleases"/>
    <property type="match status" value="1"/>
</dbReference>
<dbReference type="PANTHER" id="PTHR13966">
    <property type="entry name" value="ENDONUCLEASE RELATED"/>
    <property type="match status" value="1"/>
</dbReference>
<evidence type="ECO:0000313" key="6">
    <source>
        <dbReference type="EMBL" id="KIF53017.1"/>
    </source>
</evidence>
<evidence type="ECO:0000259" key="5">
    <source>
        <dbReference type="SMART" id="SM00892"/>
    </source>
</evidence>
<dbReference type="InterPro" id="IPR020821">
    <property type="entry name" value="ENPP1-3/EXOG-like_nuc-like"/>
</dbReference>
<feature type="active site" description="Proton acceptor" evidence="1">
    <location>
        <position position="91"/>
    </location>
</feature>
<gene>
    <name evidence="6" type="ORF">H735_08690</name>
</gene>
<keyword evidence="3" id="KW-0732">Signal</keyword>
<dbReference type="Gene3D" id="3.40.570.10">
    <property type="entry name" value="Extracellular Endonuclease, subunit A"/>
    <property type="match status" value="1"/>
</dbReference>
<evidence type="ECO:0000259" key="4">
    <source>
        <dbReference type="SMART" id="SM00477"/>
    </source>
</evidence>
<dbReference type="RefSeq" id="WP_020194181.1">
    <property type="nucleotide sequence ID" value="NZ_BAOH01000005.1"/>
</dbReference>
<dbReference type="InterPro" id="IPR040255">
    <property type="entry name" value="Non-specific_endonuclease"/>
</dbReference>
<evidence type="ECO:0000256" key="1">
    <source>
        <dbReference type="PIRSR" id="PIRSR640255-1"/>
    </source>
</evidence>
<accession>A0A0C1W9I8</accession>
<evidence type="ECO:0000256" key="3">
    <source>
        <dbReference type="SAM" id="SignalP"/>
    </source>
</evidence>
<dbReference type="InterPro" id="IPR001604">
    <property type="entry name" value="Endo_G_ENPP1-like_dom"/>
</dbReference>
<dbReference type="InterPro" id="IPR044925">
    <property type="entry name" value="His-Me_finger_sf"/>
</dbReference>
<dbReference type="GO" id="GO:0004519">
    <property type="term" value="F:endonuclease activity"/>
    <property type="evidence" value="ECO:0007669"/>
    <property type="project" value="TreeGrafter"/>
</dbReference>
<dbReference type="Proteomes" id="UP000031586">
    <property type="component" value="Unassembled WGS sequence"/>
</dbReference>
<dbReference type="GO" id="GO:0016787">
    <property type="term" value="F:hydrolase activity"/>
    <property type="evidence" value="ECO:0007669"/>
    <property type="project" value="InterPro"/>
</dbReference>
<dbReference type="AlphaFoldDB" id="A0A0C1W9I8"/>
<dbReference type="PANTHER" id="PTHR13966:SF5">
    <property type="entry name" value="ENDONUCLEASE G, MITOCHONDRIAL"/>
    <property type="match status" value="1"/>
</dbReference>
<protein>
    <recommendedName>
        <fullName evidence="8">Endonuclease</fullName>
    </recommendedName>
</protein>